<comment type="caution">
    <text evidence="2">The sequence shown here is derived from an EMBL/GenBank/DDBJ whole genome shotgun (WGS) entry which is preliminary data.</text>
</comment>
<feature type="region of interest" description="Disordered" evidence="1">
    <location>
        <begin position="73"/>
        <end position="135"/>
    </location>
</feature>
<protein>
    <submittedName>
        <fullName evidence="2">Uncharacterized protein</fullName>
    </submittedName>
</protein>
<feature type="compositionally biased region" description="Low complexity" evidence="1">
    <location>
        <begin position="75"/>
        <end position="93"/>
    </location>
</feature>
<proteinExistence type="predicted"/>
<dbReference type="Proteomes" id="UP000308730">
    <property type="component" value="Unassembled WGS sequence"/>
</dbReference>
<accession>A0A4S4MZH6</accession>
<name>A0A4S4MZH6_9APHY</name>
<keyword evidence="3" id="KW-1185">Reference proteome</keyword>
<gene>
    <name evidence="2" type="ORF">EUX98_g3122</name>
</gene>
<evidence type="ECO:0000256" key="1">
    <source>
        <dbReference type="SAM" id="MobiDB-lite"/>
    </source>
</evidence>
<reference evidence="2 3" key="1">
    <citation type="submission" date="2019-02" db="EMBL/GenBank/DDBJ databases">
        <title>Genome sequencing of the rare red list fungi Antrodiella citrinella (Flaviporus citrinellus).</title>
        <authorList>
            <person name="Buettner E."/>
            <person name="Kellner H."/>
        </authorList>
    </citation>
    <scope>NUCLEOTIDE SEQUENCE [LARGE SCALE GENOMIC DNA]</scope>
    <source>
        <strain evidence="2 3">DSM 108506</strain>
    </source>
</reference>
<evidence type="ECO:0000313" key="2">
    <source>
        <dbReference type="EMBL" id="THH31067.1"/>
    </source>
</evidence>
<evidence type="ECO:0000313" key="3">
    <source>
        <dbReference type="Proteomes" id="UP000308730"/>
    </source>
</evidence>
<dbReference type="AlphaFoldDB" id="A0A4S4MZH6"/>
<sequence length="218" mass="23941">MLDELWSLTQACWAQNPWDGPFIKEVTRKMAIIANIEADDDDDDAVDYLADEVNAVTLNANPPAVSSDAIFASQSSRRTPTTISPTRRTVSSIPPVPEPEPLPARTASSGRRPFFGPSIPPPLIDIPTPPADSNRPSLTRTYTPLPGLRTLSVETVGPNESVYSPGDKLIGRSTELQATKQPAVRRNPADTLFDPTITRRLRGHGQDWVAKRDEDPWH</sequence>
<feature type="compositionally biased region" description="Pro residues" evidence="1">
    <location>
        <begin position="118"/>
        <end position="130"/>
    </location>
</feature>
<dbReference type="EMBL" id="SGPM01000059">
    <property type="protein sequence ID" value="THH31067.1"/>
    <property type="molecule type" value="Genomic_DNA"/>
</dbReference>
<organism evidence="2 3">
    <name type="scientific">Antrodiella citrinella</name>
    <dbReference type="NCBI Taxonomy" id="2447956"/>
    <lineage>
        <taxon>Eukaryota</taxon>
        <taxon>Fungi</taxon>
        <taxon>Dikarya</taxon>
        <taxon>Basidiomycota</taxon>
        <taxon>Agaricomycotina</taxon>
        <taxon>Agaricomycetes</taxon>
        <taxon>Polyporales</taxon>
        <taxon>Steccherinaceae</taxon>
        <taxon>Antrodiella</taxon>
    </lineage>
</organism>